<gene>
    <name evidence="1" type="ORF">A4X13_0g6042</name>
</gene>
<keyword evidence="2" id="KW-1185">Reference proteome</keyword>
<reference evidence="1" key="2">
    <citation type="journal article" date="2019" name="IMA Fungus">
        <title>Genome sequencing and comparison of five Tilletia species to identify candidate genes for the detection of regulated species infecting wheat.</title>
        <authorList>
            <person name="Nguyen H.D.T."/>
            <person name="Sultana T."/>
            <person name="Kesanakurti P."/>
            <person name="Hambleton S."/>
        </authorList>
    </citation>
    <scope>NUCLEOTIDE SEQUENCE</scope>
    <source>
        <strain evidence="1">DAOMC 236416</strain>
    </source>
</reference>
<proteinExistence type="predicted"/>
<organism evidence="1 2">
    <name type="scientific">Tilletia indica</name>
    <dbReference type="NCBI Taxonomy" id="43049"/>
    <lineage>
        <taxon>Eukaryota</taxon>
        <taxon>Fungi</taxon>
        <taxon>Dikarya</taxon>
        <taxon>Basidiomycota</taxon>
        <taxon>Ustilaginomycotina</taxon>
        <taxon>Exobasidiomycetes</taxon>
        <taxon>Tilletiales</taxon>
        <taxon>Tilletiaceae</taxon>
        <taxon>Tilletia</taxon>
    </lineage>
</organism>
<protein>
    <submittedName>
        <fullName evidence="1">Uncharacterized protein</fullName>
    </submittedName>
</protein>
<dbReference type="EMBL" id="LWDF02000529">
    <property type="protein sequence ID" value="KAE8245197.1"/>
    <property type="molecule type" value="Genomic_DNA"/>
</dbReference>
<name>A0A177TIC4_9BASI</name>
<evidence type="ECO:0000313" key="2">
    <source>
        <dbReference type="Proteomes" id="UP000077521"/>
    </source>
</evidence>
<sequence>MPEQTIIPCRSGYHIFEQQANGDWISVRAVHDSAAPPAPPAPPAPRAPPQANALAHHLLPALRGTLDVLASVSAYALISVIWAANVVMFLSVLSLWIPHTNSDL</sequence>
<dbReference type="AlphaFoldDB" id="A0A177TIC4"/>
<comment type="caution">
    <text evidence="1">The sequence shown here is derived from an EMBL/GenBank/DDBJ whole genome shotgun (WGS) entry which is preliminary data.</text>
</comment>
<accession>A0A177TIC4</accession>
<dbReference type="Proteomes" id="UP000077521">
    <property type="component" value="Unassembled WGS sequence"/>
</dbReference>
<reference evidence="1" key="1">
    <citation type="submission" date="2016-04" db="EMBL/GenBank/DDBJ databases">
        <authorList>
            <person name="Nguyen H.D."/>
            <person name="Samba Siva P."/>
            <person name="Cullis J."/>
            <person name="Levesque C.A."/>
            <person name="Hambleton S."/>
        </authorList>
    </citation>
    <scope>NUCLEOTIDE SEQUENCE</scope>
    <source>
        <strain evidence="1">DAOMC 236416</strain>
    </source>
</reference>
<evidence type="ECO:0000313" key="1">
    <source>
        <dbReference type="EMBL" id="KAE8245197.1"/>
    </source>
</evidence>